<sequence>MSQAPKYKSAKLETCLDPKIKSTKLSYYKRKKVPKSIKPNPNTKKTIQIQILPLSQLSSNRGKTGSPCLTNHGIRGRSPICFYVVSRHISGKRNKASKL</sequence>
<name>A0AAV0G1G3_9ASTE</name>
<comment type="caution">
    <text evidence="1">The sequence shown here is derived from an EMBL/GenBank/DDBJ whole genome shotgun (WGS) entry which is preliminary data.</text>
</comment>
<dbReference type="EMBL" id="CAMAPF010001031">
    <property type="protein sequence ID" value="CAH9141568.1"/>
    <property type="molecule type" value="Genomic_DNA"/>
</dbReference>
<organism evidence="1 2">
    <name type="scientific">Cuscuta epithymum</name>
    <dbReference type="NCBI Taxonomy" id="186058"/>
    <lineage>
        <taxon>Eukaryota</taxon>
        <taxon>Viridiplantae</taxon>
        <taxon>Streptophyta</taxon>
        <taxon>Embryophyta</taxon>
        <taxon>Tracheophyta</taxon>
        <taxon>Spermatophyta</taxon>
        <taxon>Magnoliopsida</taxon>
        <taxon>eudicotyledons</taxon>
        <taxon>Gunneridae</taxon>
        <taxon>Pentapetalae</taxon>
        <taxon>asterids</taxon>
        <taxon>lamiids</taxon>
        <taxon>Solanales</taxon>
        <taxon>Convolvulaceae</taxon>
        <taxon>Cuscuteae</taxon>
        <taxon>Cuscuta</taxon>
        <taxon>Cuscuta subgen. Cuscuta</taxon>
    </lineage>
</organism>
<accession>A0AAV0G1G3</accession>
<protein>
    <submittedName>
        <fullName evidence="1">Uncharacterized protein</fullName>
    </submittedName>
</protein>
<keyword evidence="2" id="KW-1185">Reference proteome</keyword>
<dbReference type="Proteomes" id="UP001152523">
    <property type="component" value="Unassembled WGS sequence"/>
</dbReference>
<reference evidence="1" key="1">
    <citation type="submission" date="2022-07" db="EMBL/GenBank/DDBJ databases">
        <authorList>
            <person name="Macas J."/>
            <person name="Novak P."/>
            <person name="Neumann P."/>
        </authorList>
    </citation>
    <scope>NUCLEOTIDE SEQUENCE</scope>
</reference>
<dbReference type="AlphaFoldDB" id="A0AAV0G1G3"/>
<proteinExistence type="predicted"/>
<gene>
    <name evidence="1" type="ORF">CEPIT_LOCUS39227</name>
</gene>
<evidence type="ECO:0000313" key="2">
    <source>
        <dbReference type="Proteomes" id="UP001152523"/>
    </source>
</evidence>
<evidence type="ECO:0000313" key="1">
    <source>
        <dbReference type="EMBL" id="CAH9141568.1"/>
    </source>
</evidence>